<evidence type="ECO:0000256" key="1">
    <source>
        <dbReference type="SAM" id="MobiDB-lite"/>
    </source>
</evidence>
<organism evidence="2 3">
    <name type="scientific">Streptomyces actuosus</name>
    <dbReference type="NCBI Taxonomy" id="1885"/>
    <lineage>
        <taxon>Bacteria</taxon>
        <taxon>Bacillati</taxon>
        <taxon>Actinomycetota</taxon>
        <taxon>Actinomycetes</taxon>
        <taxon>Kitasatosporales</taxon>
        <taxon>Streptomycetaceae</taxon>
        <taxon>Streptomyces</taxon>
    </lineage>
</organism>
<evidence type="ECO:0000313" key="2">
    <source>
        <dbReference type="EMBL" id="AWT47929.1"/>
    </source>
</evidence>
<sequence>MAETSFPSDLLAAQTRLNQATAKLSALLRSLPWSVEPAEGWPGIEHPHTGEVTGGREPSPGWTNEQKAAVTRLRQECLELSATIVTHSYWDVFQGEDVVKERMRLKAASRPMTTAGLSPAA</sequence>
<dbReference type="OrthoDB" id="4321277at2"/>
<feature type="region of interest" description="Disordered" evidence="1">
    <location>
        <begin position="38"/>
        <end position="63"/>
    </location>
</feature>
<dbReference type="AlphaFoldDB" id="A0A2U9PDH7"/>
<protein>
    <submittedName>
        <fullName evidence="2">Uncharacterized protein</fullName>
    </submittedName>
</protein>
<reference evidence="2 3" key="1">
    <citation type="submission" date="2018-06" db="EMBL/GenBank/DDBJ databases">
        <title>The complete genome sequence of a nosiheptide producer Streptomyces actuosus ATCC 25421: deducing the ability of producing a new class III lantibiotics.</title>
        <authorList>
            <person name="Liu W."/>
            <person name="Sun F."/>
            <person name="Hu Y."/>
        </authorList>
    </citation>
    <scope>NUCLEOTIDE SEQUENCE [LARGE SCALE GENOMIC DNA]</scope>
    <source>
        <strain evidence="2 3">ATCC 25421</strain>
    </source>
</reference>
<evidence type="ECO:0000313" key="3">
    <source>
        <dbReference type="Proteomes" id="UP000247634"/>
    </source>
</evidence>
<dbReference type="Proteomes" id="UP000247634">
    <property type="component" value="Chromosome"/>
</dbReference>
<keyword evidence="3" id="KW-1185">Reference proteome</keyword>
<gene>
    <name evidence="2" type="ORF">DMT42_34165</name>
</gene>
<name>A0A2U9PDH7_STRAS</name>
<dbReference type="KEGG" id="sact:DMT42_34165"/>
<proteinExistence type="predicted"/>
<accession>A0A2U9PDH7</accession>
<dbReference type="EMBL" id="CP029788">
    <property type="protein sequence ID" value="AWT47929.1"/>
    <property type="molecule type" value="Genomic_DNA"/>
</dbReference>